<proteinExistence type="predicted"/>
<reference evidence="1 2" key="1">
    <citation type="submission" date="2018-11" db="EMBL/GenBank/DDBJ databases">
        <title>Complete genome sequence of Paenibacillus baekrokdamisoli strain KCTC 33723.</title>
        <authorList>
            <person name="Kang S.W."/>
            <person name="Lee K.C."/>
            <person name="Kim K.K."/>
            <person name="Kim J.S."/>
            <person name="Kim D.S."/>
            <person name="Ko S.H."/>
            <person name="Yang S.H."/>
            <person name="Lee J.S."/>
        </authorList>
    </citation>
    <scope>NUCLEOTIDE SEQUENCE [LARGE SCALE GENOMIC DNA]</scope>
    <source>
        <strain evidence="1 2">KCTC 33723</strain>
    </source>
</reference>
<dbReference type="EMBL" id="AP019308">
    <property type="protein sequence ID" value="BBH22170.1"/>
    <property type="molecule type" value="Genomic_DNA"/>
</dbReference>
<evidence type="ECO:0000313" key="1">
    <source>
        <dbReference type="EMBL" id="BBH22170.1"/>
    </source>
</evidence>
<sequence length="54" mass="6451">MVDTKPWKKCLNDERETITFYMNKAKNLERPSNLAIKVLIFVSKMLRYLSHFTS</sequence>
<dbReference type="Proteomes" id="UP000275368">
    <property type="component" value="Chromosome"/>
</dbReference>
<protein>
    <submittedName>
        <fullName evidence="1">Uncharacterized protein</fullName>
    </submittedName>
</protein>
<dbReference type="AlphaFoldDB" id="A0A3G9ITG9"/>
<name>A0A3G9ITG9_9BACL</name>
<evidence type="ECO:0000313" key="2">
    <source>
        <dbReference type="Proteomes" id="UP000275368"/>
    </source>
</evidence>
<dbReference type="KEGG" id="pbk:Back11_35150"/>
<accession>A0A3G9ITG9</accession>
<gene>
    <name evidence="1" type="ORF">Back11_35150</name>
</gene>
<organism evidence="1 2">
    <name type="scientific">Paenibacillus baekrokdamisoli</name>
    <dbReference type="NCBI Taxonomy" id="1712516"/>
    <lineage>
        <taxon>Bacteria</taxon>
        <taxon>Bacillati</taxon>
        <taxon>Bacillota</taxon>
        <taxon>Bacilli</taxon>
        <taxon>Bacillales</taxon>
        <taxon>Paenibacillaceae</taxon>
        <taxon>Paenibacillus</taxon>
    </lineage>
</organism>
<keyword evidence="2" id="KW-1185">Reference proteome</keyword>